<dbReference type="RefSeq" id="WP_106061090.1">
    <property type="nucleotide sequence ID" value="NZ_PVXQ01000055.1"/>
</dbReference>
<organism evidence="1 2">
    <name type="scientific">Clostridium vincentii</name>
    <dbReference type="NCBI Taxonomy" id="52704"/>
    <lineage>
        <taxon>Bacteria</taxon>
        <taxon>Bacillati</taxon>
        <taxon>Bacillota</taxon>
        <taxon>Clostridia</taxon>
        <taxon>Eubacteriales</taxon>
        <taxon>Clostridiaceae</taxon>
        <taxon>Clostridium</taxon>
    </lineage>
</organism>
<proteinExistence type="predicted"/>
<accession>A0A2T0B7B7</accession>
<dbReference type="Proteomes" id="UP000239471">
    <property type="component" value="Unassembled WGS sequence"/>
</dbReference>
<evidence type="ECO:0000313" key="2">
    <source>
        <dbReference type="Proteomes" id="UP000239471"/>
    </source>
</evidence>
<reference evidence="1 2" key="1">
    <citation type="submission" date="2018-03" db="EMBL/GenBank/DDBJ databases">
        <title>Genome sequence of Clostridium vincentii DSM 10228.</title>
        <authorList>
            <person name="Poehlein A."/>
            <person name="Daniel R."/>
        </authorList>
    </citation>
    <scope>NUCLEOTIDE SEQUENCE [LARGE SCALE GENOMIC DNA]</scope>
    <source>
        <strain evidence="1 2">DSM 10228</strain>
    </source>
</reference>
<gene>
    <name evidence="1" type="ORF">CLVI_32220</name>
</gene>
<dbReference type="AlphaFoldDB" id="A0A2T0B7B7"/>
<dbReference type="EMBL" id="PVXQ01000055">
    <property type="protein sequence ID" value="PRR79776.1"/>
    <property type="molecule type" value="Genomic_DNA"/>
</dbReference>
<evidence type="ECO:0000313" key="1">
    <source>
        <dbReference type="EMBL" id="PRR79776.1"/>
    </source>
</evidence>
<sequence length="137" mass="15702">MKVEDFKLISNELTSINFSGKRAKGLKSNNLTGEFAIGKLSEEENAKLGIKTSIQITEKGKDSEEELSRLKIEYVSTFEVKNYIMNEFLNDKDSNEIMPYIVNNFIYPDILKYLDITYDNSGIKNTLPRELSFAEVK</sequence>
<protein>
    <submittedName>
        <fullName evidence="1">Uncharacterized protein</fullName>
    </submittedName>
</protein>
<name>A0A2T0B7B7_9CLOT</name>
<comment type="caution">
    <text evidence="1">The sequence shown here is derived from an EMBL/GenBank/DDBJ whole genome shotgun (WGS) entry which is preliminary data.</text>
</comment>
<keyword evidence="2" id="KW-1185">Reference proteome</keyword>